<dbReference type="RefSeq" id="WP_216814954.1">
    <property type="nucleotide sequence ID" value="NZ_JAELVF020000001.1"/>
</dbReference>
<name>A0A949JDY8_9ACTN</name>
<dbReference type="AlphaFoldDB" id="A0A949JDY8"/>
<dbReference type="EMBL" id="JAELVF020000001">
    <property type="protein sequence ID" value="MBU7598313.1"/>
    <property type="molecule type" value="Genomic_DNA"/>
</dbReference>
<organism evidence="1 2">
    <name type="scientific">Streptomyces tardus</name>
    <dbReference type="NCBI Taxonomy" id="2780544"/>
    <lineage>
        <taxon>Bacteria</taxon>
        <taxon>Bacillati</taxon>
        <taxon>Actinomycetota</taxon>
        <taxon>Actinomycetes</taxon>
        <taxon>Kitasatosporales</taxon>
        <taxon>Streptomycetaceae</taxon>
        <taxon>Streptomyces</taxon>
    </lineage>
</organism>
<reference evidence="1" key="1">
    <citation type="submission" date="2021-06" db="EMBL/GenBank/DDBJ databases">
        <title>Sequencing of actinobacteria type strains.</title>
        <authorList>
            <person name="Nguyen G.-S."/>
            <person name="Wentzel A."/>
        </authorList>
    </citation>
    <scope>NUCLEOTIDE SEQUENCE</scope>
    <source>
        <strain evidence="1">P38-E01</strain>
    </source>
</reference>
<evidence type="ECO:0000313" key="1">
    <source>
        <dbReference type="EMBL" id="MBU7598313.1"/>
    </source>
</evidence>
<gene>
    <name evidence="1" type="ORF">JGS22_011975</name>
</gene>
<dbReference type="Proteomes" id="UP000694501">
    <property type="component" value="Unassembled WGS sequence"/>
</dbReference>
<protein>
    <submittedName>
        <fullName evidence="1">Uncharacterized protein</fullName>
    </submittedName>
</protein>
<accession>A0A949JDY8</accession>
<sequence>MRTLHIGEDDGLALLADGELIAALGPAEQLAAAHPAARARRWPGRLDAGRCERDPAGCLERTYHPDPREAEQLGSAPITDEAALAALELTPTRWGESARRGVRGLLASGVTCLAGPLTTEPARNAVRRAGLPVRDLGHTPRLTVGSRADFTVLAADGRCLATALAGRLLHRTR</sequence>
<evidence type="ECO:0000313" key="2">
    <source>
        <dbReference type="Proteomes" id="UP000694501"/>
    </source>
</evidence>
<comment type="caution">
    <text evidence="1">The sequence shown here is derived from an EMBL/GenBank/DDBJ whole genome shotgun (WGS) entry which is preliminary data.</text>
</comment>
<proteinExistence type="predicted"/>
<keyword evidence="2" id="KW-1185">Reference proteome</keyword>